<proteinExistence type="predicted"/>
<dbReference type="AlphaFoldDB" id="A0A413UAA8"/>
<dbReference type="Proteomes" id="UP000285288">
    <property type="component" value="Unassembled WGS sequence"/>
</dbReference>
<dbReference type="RefSeq" id="WP_118012081.1">
    <property type="nucleotide sequence ID" value="NZ_QSGD01000056.1"/>
</dbReference>
<name>A0A413UAA8_9FIRM</name>
<comment type="caution">
    <text evidence="1">The sequence shown here is derived from an EMBL/GenBank/DDBJ whole genome shotgun (WGS) entry which is preliminary data.</text>
</comment>
<dbReference type="SUPFAM" id="SSF53649">
    <property type="entry name" value="Alkaline phosphatase-like"/>
    <property type="match status" value="1"/>
</dbReference>
<reference evidence="1 2" key="1">
    <citation type="submission" date="2018-08" db="EMBL/GenBank/DDBJ databases">
        <title>A genome reference for cultivated species of the human gut microbiota.</title>
        <authorList>
            <person name="Zou Y."/>
            <person name="Xue W."/>
            <person name="Luo G."/>
        </authorList>
    </citation>
    <scope>NUCLEOTIDE SEQUENCE [LARGE SCALE GENOMIC DNA]</scope>
    <source>
        <strain evidence="1 2">AM42-13AC</strain>
    </source>
</reference>
<dbReference type="EMBL" id="QSGD01000056">
    <property type="protein sequence ID" value="RHB01698.1"/>
    <property type="molecule type" value="Genomic_DNA"/>
</dbReference>
<accession>A0A413UAA8</accession>
<sequence>MAIEDIKKELEKRFAEPLDEFYKRRIIFWNDEDGEFLDEIESLTLCNAKVLVLEAGHLFSAKQLLSSTDLVSNYLVYNPLVVDPEHDWFLDIKLYSEEYRADKTSRLMQEMQIVNTAELRHVVKDFKGFFNAASRRKAMASFDGFIDKKSTLYMSILSVICGVKEREPELIIKSSLLAGADLENTVKMDLLKYGASPLFWSLVESATGYHGSENMDDLVNHVVLSAVSRTMSSDVLSGLESKYSDIHSGFCYDLVFNWIHGQDKNSFRSIAEFVESNLSLLDRFNQFEIKDLEDTDILPILDEVILSKLMYAVTKRSMDNNSIMSVIEKRRTSAWYDDYDYFYDGIYEVALMNQFYDSHLNSFHHVVAKEMWDAYTSDYYVMDSLYREFHIDFSICLQNLHPSLDDSFKDLADYVEKEYKNWYLDKLASNWNTVIEQDLSSTGKIAGLLQQTDFYQDIVRNVDGKVFVIISDAMRYDVAYDLARQLEIETTADVEICAQQGIYPTITKYGMAALLPHKDLSVVENNGSTKVLVDGHSSEMADRDGILKSYSENSVAFKYKDLMSMKRDERRAAVKGKDIIYIYHDTIDASSHNDETTVYNACYRANHEIKNLVNMICSELNGLNVIITSDHGFLYTYQELNESDKMERSSFKKDIVEQGRRYVITNDLANPDFLMPIKGIYNGANLLGFAPRENIRIKGAGGTKFVHGGTSLQEMCVPIIKYKYLRTGYKAYRINKDKYDTKPVSIALLSSNRKISNMIFNLSFYQKEAVKDSYVPCTYNVYITDANGNEVSDTQKIIADKTSTVPKDREFKCTFNLKSQQFSNTETYYLVIVDEEGKKVPIKEEVQIDIAMAIGDFDFFGLDGE</sequence>
<protein>
    <submittedName>
        <fullName evidence="1">BREX-1 system phosphatase PglZ type A</fullName>
    </submittedName>
</protein>
<dbReference type="InterPro" id="IPR017850">
    <property type="entry name" value="Alkaline_phosphatase_core_sf"/>
</dbReference>
<dbReference type="Pfam" id="PF08665">
    <property type="entry name" value="PglZ"/>
    <property type="match status" value="1"/>
</dbReference>
<dbReference type="NCBIfam" id="TIGR02687">
    <property type="entry name" value="BREX-1 system phosphatase PglZ type A"/>
    <property type="match status" value="1"/>
</dbReference>
<gene>
    <name evidence="1" type="primary">pglZ</name>
    <name evidence="1" type="ORF">DW907_10610</name>
</gene>
<dbReference type="InterPro" id="IPR014060">
    <property type="entry name" value="PglZ"/>
</dbReference>
<evidence type="ECO:0000313" key="2">
    <source>
        <dbReference type="Proteomes" id="UP000285288"/>
    </source>
</evidence>
<organism evidence="1 2">
    <name type="scientific">Holdemanella biformis</name>
    <dbReference type="NCBI Taxonomy" id="1735"/>
    <lineage>
        <taxon>Bacteria</taxon>
        <taxon>Bacillati</taxon>
        <taxon>Bacillota</taxon>
        <taxon>Erysipelotrichia</taxon>
        <taxon>Erysipelotrichales</taxon>
        <taxon>Erysipelotrichaceae</taxon>
        <taxon>Holdemanella</taxon>
    </lineage>
</organism>
<evidence type="ECO:0000313" key="1">
    <source>
        <dbReference type="EMBL" id="RHB01698.1"/>
    </source>
</evidence>